<feature type="transmembrane region" description="Helical" evidence="11">
    <location>
        <begin position="277"/>
        <end position="297"/>
    </location>
</feature>
<feature type="transmembrane region" description="Helical" evidence="11">
    <location>
        <begin position="146"/>
        <end position="166"/>
    </location>
</feature>
<evidence type="ECO:0000256" key="9">
    <source>
        <dbReference type="ARBA" id="ARBA00025439"/>
    </source>
</evidence>
<evidence type="ECO:0000256" key="2">
    <source>
        <dbReference type="ARBA" id="ARBA00011262"/>
    </source>
</evidence>
<evidence type="ECO:0000256" key="3">
    <source>
        <dbReference type="ARBA" id="ARBA00022448"/>
    </source>
</evidence>
<evidence type="ECO:0000256" key="6">
    <source>
        <dbReference type="ARBA" id="ARBA00022692"/>
    </source>
</evidence>
<evidence type="ECO:0000256" key="7">
    <source>
        <dbReference type="ARBA" id="ARBA00022989"/>
    </source>
</evidence>
<feature type="transmembrane region" description="Helical" evidence="11">
    <location>
        <begin position="303"/>
        <end position="324"/>
    </location>
</feature>
<keyword evidence="6 11" id="KW-0812">Transmembrane</keyword>
<dbReference type="AlphaFoldDB" id="A0A2S9QIC5"/>
<protein>
    <recommendedName>
        <fullName evidence="10">Autoinducer 2 import system permease protein LsrD</fullName>
    </recommendedName>
</protein>
<dbReference type="Proteomes" id="UP000237682">
    <property type="component" value="Unassembled WGS sequence"/>
</dbReference>
<name>A0A2S9QIC5_9HYPH</name>
<dbReference type="PANTHER" id="PTHR32196">
    <property type="entry name" value="ABC TRANSPORTER PERMEASE PROTEIN YPHD-RELATED-RELATED"/>
    <property type="match status" value="1"/>
</dbReference>
<evidence type="ECO:0000313" key="13">
    <source>
        <dbReference type="Proteomes" id="UP000237682"/>
    </source>
</evidence>
<accession>A0A2S9QIC5</accession>
<feature type="transmembrane region" description="Helical" evidence="11">
    <location>
        <begin position="56"/>
        <end position="77"/>
    </location>
</feature>
<keyword evidence="3" id="KW-0813">Transport</keyword>
<feature type="transmembrane region" description="Helical" evidence="11">
    <location>
        <begin position="23"/>
        <end position="44"/>
    </location>
</feature>
<dbReference type="CDD" id="cd06579">
    <property type="entry name" value="TM_PBP1_transp_AraH_like"/>
    <property type="match status" value="1"/>
</dbReference>
<evidence type="ECO:0000256" key="4">
    <source>
        <dbReference type="ARBA" id="ARBA00022475"/>
    </source>
</evidence>
<comment type="subcellular location">
    <subcellularLocation>
        <location evidence="1">Cell membrane</location>
        <topology evidence="1">Multi-pass membrane protein</topology>
    </subcellularLocation>
</comment>
<comment type="caution">
    <text evidence="12">The sequence shown here is derived from an EMBL/GenBank/DDBJ whole genome shotgun (WGS) entry which is preliminary data.</text>
</comment>
<evidence type="ECO:0000313" key="12">
    <source>
        <dbReference type="EMBL" id="PRH89106.1"/>
    </source>
</evidence>
<keyword evidence="13" id="KW-1185">Reference proteome</keyword>
<evidence type="ECO:0000256" key="10">
    <source>
        <dbReference type="ARBA" id="ARBA00039381"/>
    </source>
</evidence>
<organism evidence="12 13">
    <name type="scientific">Labrys okinawensis</name>
    <dbReference type="NCBI Taxonomy" id="346911"/>
    <lineage>
        <taxon>Bacteria</taxon>
        <taxon>Pseudomonadati</taxon>
        <taxon>Pseudomonadota</taxon>
        <taxon>Alphaproteobacteria</taxon>
        <taxon>Hyphomicrobiales</taxon>
        <taxon>Xanthobacteraceae</taxon>
        <taxon>Labrys</taxon>
    </lineage>
</organism>
<evidence type="ECO:0000256" key="1">
    <source>
        <dbReference type="ARBA" id="ARBA00004651"/>
    </source>
</evidence>
<dbReference type="PANTHER" id="PTHR32196:SF71">
    <property type="entry name" value="AUTOINDUCER 2 IMPORT SYSTEM PERMEASE PROTEIN LSRD"/>
    <property type="match status" value="1"/>
</dbReference>
<feature type="transmembrane region" description="Helical" evidence="11">
    <location>
        <begin position="89"/>
        <end position="114"/>
    </location>
</feature>
<proteinExistence type="predicted"/>
<sequence>MAAGSATPKTMPFLKRWRLEQEAVTLGVVAALVFLLAFGAPAFLNANNLDSLQTSLAPNMIIAIGMMVLFVTGLFDLSVGAIMGLSGIVTAYVLSAGYGMAGAIVCGLAVGSVIGLANGILVAVFRINHLIATLGMMYMVRGLVEVMLIGTGLGGFTEFPAAFTLLGNGQVFGIYGMFIFALALVIAGEFILRRTVLGRRLYFLGGNPEAAAMIGINATRLRIGVFVFSGLMAALAGVLVTARIGMANRYLGVGLEMNIIIACLVGGGSIAGGKGSLIGAMLGVGFISLMTNAFNLFEVPSEWQSSVIGLVLVIVVVIDAIMLLRKQRLSWATIFGTRSLKTGR</sequence>
<dbReference type="EMBL" id="PUEJ01000001">
    <property type="protein sequence ID" value="PRH89106.1"/>
    <property type="molecule type" value="Genomic_DNA"/>
</dbReference>
<dbReference type="OrthoDB" id="192433at2"/>
<dbReference type="InterPro" id="IPR001851">
    <property type="entry name" value="ABC_transp_permease"/>
</dbReference>
<comment type="function">
    <text evidence="9">Part of the ABC transporter complex LsrABCD involved in autoinducer 2 (AI-2) import. Probably responsible for the translocation of the substrate across the membrane.</text>
</comment>
<keyword evidence="7 11" id="KW-1133">Transmembrane helix</keyword>
<evidence type="ECO:0000256" key="5">
    <source>
        <dbReference type="ARBA" id="ARBA00022519"/>
    </source>
</evidence>
<gene>
    <name evidence="12" type="ORF">C5L14_00485</name>
</gene>
<feature type="transmembrane region" description="Helical" evidence="11">
    <location>
        <begin position="250"/>
        <end position="270"/>
    </location>
</feature>
<keyword evidence="5" id="KW-0997">Cell inner membrane</keyword>
<feature type="transmembrane region" description="Helical" evidence="11">
    <location>
        <begin position="172"/>
        <end position="192"/>
    </location>
</feature>
<keyword evidence="8 11" id="KW-0472">Membrane</keyword>
<dbReference type="GO" id="GO:0022857">
    <property type="term" value="F:transmembrane transporter activity"/>
    <property type="evidence" value="ECO:0007669"/>
    <property type="project" value="InterPro"/>
</dbReference>
<reference evidence="12 13" key="1">
    <citation type="submission" date="2018-02" db="EMBL/GenBank/DDBJ databases">
        <title>Whole genome sequencing of endophytic bacterium.</title>
        <authorList>
            <person name="Eedara R."/>
            <person name="Podile A.R."/>
        </authorList>
    </citation>
    <scope>NUCLEOTIDE SEQUENCE [LARGE SCALE GENOMIC DNA]</scope>
    <source>
        <strain evidence="12 13">RP1T</strain>
    </source>
</reference>
<comment type="subunit">
    <text evidence="2">The complex is composed of two ATP-binding proteins (LsrA), two transmembrane proteins (LsrC and LsrD) and a solute-binding protein (LsrB).</text>
</comment>
<evidence type="ECO:0000256" key="11">
    <source>
        <dbReference type="SAM" id="Phobius"/>
    </source>
</evidence>
<dbReference type="GO" id="GO:0005886">
    <property type="term" value="C:plasma membrane"/>
    <property type="evidence" value="ECO:0007669"/>
    <property type="project" value="UniProtKB-SubCell"/>
</dbReference>
<dbReference type="RefSeq" id="WP_105860072.1">
    <property type="nucleotide sequence ID" value="NZ_PUEJ01000001.1"/>
</dbReference>
<feature type="transmembrane region" description="Helical" evidence="11">
    <location>
        <begin position="223"/>
        <end position="244"/>
    </location>
</feature>
<keyword evidence="4" id="KW-1003">Cell membrane</keyword>
<dbReference type="Pfam" id="PF02653">
    <property type="entry name" value="BPD_transp_2"/>
    <property type="match status" value="1"/>
</dbReference>
<evidence type="ECO:0000256" key="8">
    <source>
        <dbReference type="ARBA" id="ARBA00023136"/>
    </source>
</evidence>